<feature type="region of interest" description="Disordered" evidence="3">
    <location>
        <begin position="1062"/>
        <end position="1135"/>
    </location>
</feature>
<comment type="similarity">
    <text evidence="1">Belongs to the sorting nexin family.</text>
</comment>
<protein>
    <recommendedName>
        <fullName evidence="10">PXA domain-containing protein</fullName>
    </recommendedName>
</protein>
<gene>
    <name evidence="8" type="ORF">LIPSTDRAFT_313973</name>
</gene>
<evidence type="ECO:0000313" key="9">
    <source>
        <dbReference type="Proteomes" id="UP000094385"/>
    </source>
</evidence>
<feature type="transmembrane region" description="Helical" evidence="4">
    <location>
        <begin position="6"/>
        <end position="25"/>
    </location>
</feature>
<dbReference type="PROSITE" id="PS51207">
    <property type="entry name" value="PXA"/>
    <property type="match status" value="1"/>
</dbReference>
<feature type="transmembrane region" description="Helical" evidence="4">
    <location>
        <begin position="37"/>
        <end position="57"/>
    </location>
</feature>
<feature type="coiled-coil region" evidence="2">
    <location>
        <begin position="818"/>
        <end position="845"/>
    </location>
</feature>
<feature type="domain" description="PX" evidence="6">
    <location>
        <begin position="853"/>
        <end position="972"/>
    </location>
</feature>
<dbReference type="EMBL" id="KV454296">
    <property type="protein sequence ID" value="ODQ71985.1"/>
    <property type="molecule type" value="Genomic_DNA"/>
</dbReference>
<dbReference type="Pfam" id="PF02194">
    <property type="entry name" value="PXA"/>
    <property type="match status" value="1"/>
</dbReference>
<feature type="domain" description="PXA" evidence="7">
    <location>
        <begin position="107"/>
        <end position="296"/>
    </location>
</feature>
<feature type="domain" description="RGS" evidence="5">
    <location>
        <begin position="423"/>
        <end position="567"/>
    </location>
</feature>
<name>A0A1E3Q2Q0_LIPST</name>
<feature type="compositionally biased region" description="Low complexity" evidence="3">
    <location>
        <begin position="681"/>
        <end position="692"/>
    </location>
</feature>
<evidence type="ECO:0000256" key="1">
    <source>
        <dbReference type="ARBA" id="ARBA00010883"/>
    </source>
</evidence>
<feature type="region of interest" description="Disordered" evidence="3">
    <location>
        <begin position="646"/>
        <end position="693"/>
    </location>
</feature>
<evidence type="ECO:0000259" key="6">
    <source>
        <dbReference type="PROSITE" id="PS50195"/>
    </source>
</evidence>
<feature type="region of interest" description="Disordered" evidence="3">
    <location>
        <begin position="1003"/>
        <end position="1022"/>
    </location>
</feature>
<dbReference type="OrthoDB" id="120967at2759"/>
<dbReference type="Pfam" id="PF00615">
    <property type="entry name" value="RGS"/>
    <property type="match status" value="1"/>
</dbReference>
<dbReference type="Gene3D" id="3.30.1520.10">
    <property type="entry name" value="Phox-like domain"/>
    <property type="match status" value="1"/>
</dbReference>
<keyword evidence="4" id="KW-0472">Membrane</keyword>
<dbReference type="InterPro" id="IPR003114">
    <property type="entry name" value="Phox_assoc"/>
</dbReference>
<dbReference type="SMART" id="SM00313">
    <property type="entry name" value="PXA"/>
    <property type="match status" value="1"/>
</dbReference>
<dbReference type="Gene3D" id="1.10.167.10">
    <property type="entry name" value="Regulator of G-protein Signalling 4, domain 2"/>
    <property type="match status" value="1"/>
</dbReference>
<dbReference type="InterPro" id="IPR013937">
    <property type="entry name" value="Sorting_nexin_C"/>
</dbReference>
<dbReference type="GO" id="GO:0035091">
    <property type="term" value="F:phosphatidylinositol binding"/>
    <property type="evidence" value="ECO:0007669"/>
    <property type="project" value="InterPro"/>
</dbReference>
<dbReference type="SUPFAM" id="SSF48097">
    <property type="entry name" value="Regulator of G-protein signaling, RGS"/>
    <property type="match status" value="1"/>
</dbReference>
<sequence length="1313" mass="146753">MSQKRLSVPTVVLAISGALVLGILLRKNYIAQVAIESFFLGAVVCAVLSLAAVGYFYKHTSPRSENLRRYRPVKFPAYAFTTAEAWETELDLLSTDKASSAPLYPPSFVISGSLDIIIEYILRDFILSWYSQISMDASFPAQVENTIRITVEHIRDRLLQIDLADFTMQKIIPIITKHVSDFAAAETALRGKHLNKQFTESRELDIALASKYANGELHPAASLKAPNPKIAEKEWIRKLVGSILPYILPEREAQSRAVFILVQEIVACSVILPVISALEEPDTWNQIIEKYASSTLQDRKAVQRLRAALDKHANPAHNKSQQPIVRLTAKSDERTYEKFVRGIRRCTLLSEARRLRYDITIQLKRALIDGNDVLLIRRLKNARRLIDLKIMDLTNENLSPSKRKGVKATPSQPPINDPREKYSILQLLQSSAGLSYFMEFMDRQRRTVLLQFYLVVNGFKNPLEEDNDDSDGDPESAVTWSTSETWSSADRDDINQIYNSYFNDPLIELPQAYKDDVKKFLDNPDSTPNDYRRARRAILRAQREVHDILQEEDLPKFKTSDIFLKYLTSTDPESETQKGTVDDYHVGLLDDPNDVEVNDNLNIDPEYMTVDRKSLDLDQDGLSISVHPEDDVVQAVQAAFDDIMQSRPAADDASSSRSAASSNPKAPSSNEDAVPETPGTSESPRSSMESSRVNALDVVDTVNTSKSAASSYLRSDLFGTAMNNENNIFSSESALFEETSRDIFSDDSYSSEDEFDTALTDDMIDDAASSIHRADPGDLGLTEAIQHITDDINKLMNQDAVLESLLKKAELTNNVADLRILKKSKASVEREIRRKELQRQQYIVQESDNGLYGRSTIRIQSAVSGSDNGKAYALYIIEVQRLGFDGSISAAWIVARRYSEFFKLHQHLRRRFSQVNDIDFPKKGVTMLKFQKSFIEGRKAGLEAYLRALLHIPEVCHSRELRAFLSSQEFHGYPREETTNASKTDATTGNVSAATAAAVTAATAAGSGKPGKRHGSHRNQPGDLVARLYNTLSDGMDDIFDNFIVDYATHIPGAIYNAATMQQSQKNNSKNPPARHVRTASAGNLSVVTSKSGSAFNDNMTMNGTEARSSRSKHQAQVQLQQMAQSSEPRYGSSDGHDIAEVEAELNSYEEASNSKSGEVPFIKPICDLFLELFDLNKGNNWLRGRASVVVLQQLLGGTIERKIREQIDGIAEEGMVINVINSIREKVWPNGSRTTERIIRSSKEQSKTKSDASFLLTTLVQDLAAKVVGSSNARHASRRLFAMLQNKILNLHVVCLIVDEVVQELFPEIKQH</sequence>
<dbReference type="PROSITE" id="PS50132">
    <property type="entry name" value="RGS"/>
    <property type="match status" value="1"/>
</dbReference>
<dbReference type="STRING" id="675824.A0A1E3Q2Q0"/>
<accession>A0A1E3Q2Q0</accession>
<dbReference type="PANTHER" id="PTHR22775:SF3">
    <property type="entry name" value="SORTING NEXIN-13"/>
    <property type="match status" value="1"/>
</dbReference>
<reference evidence="8 9" key="1">
    <citation type="journal article" date="2016" name="Proc. Natl. Acad. Sci. U.S.A.">
        <title>Comparative genomics of biotechnologically important yeasts.</title>
        <authorList>
            <person name="Riley R."/>
            <person name="Haridas S."/>
            <person name="Wolfe K.H."/>
            <person name="Lopes M.R."/>
            <person name="Hittinger C.T."/>
            <person name="Goeker M."/>
            <person name="Salamov A.A."/>
            <person name="Wisecaver J.H."/>
            <person name="Long T.M."/>
            <person name="Calvey C.H."/>
            <person name="Aerts A.L."/>
            <person name="Barry K.W."/>
            <person name="Choi C."/>
            <person name="Clum A."/>
            <person name="Coughlan A.Y."/>
            <person name="Deshpande S."/>
            <person name="Douglass A.P."/>
            <person name="Hanson S.J."/>
            <person name="Klenk H.-P."/>
            <person name="LaButti K.M."/>
            <person name="Lapidus A."/>
            <person name="Lindquist E.A."/>
            <person name="Lipzen A.M."/>
            <person name="Meier-Kolthoff J.P."/>
            <person name="Ohm R.A."/>
            <person name="Otillar R.P."/>
            <person name="Pangilinan J.L."/>
            <person name="Peng Y."/>
            <person name="Rokas A."/>
            <person name="Rosa C.A."/>
            <person name="Scheuner C."/>
            <person name="Sibirny A.A."/>
            <person name="Slot J.C."/>
            <person name="Stielow J.B."/>
            <person name="Sun H."/>
            <person name="Kurtzman C.P."/>
            <person name="Blackwell M."/>
            <person name="Grigoriev I.V."/>
            <person name="Jeffries T.W."/>
        </authorList>
    </citation>
    <scope>NUCLEOTIDE SEQUENCE [LARGE SCALE GENOMIC DNA]</scope>
    <source>
        <strain evidence="8 9">NRRL Y-11557</strain>
    </source>
</reference>
<evidence type="ECO:0000256" key="4">
    <source>
        <dbReference type="SAM" id="Phobius"/>
    </source>
</evidence>
<dbReference type="SUPFAM" id="SSF64268">
    <property type="entry name" value="PX domain"/>
    <property type="match status" value="1"/>
</dbReference>
<evidence type="ECO:0000259" key="5">
    <source>
        <dbReference type="PROSITE" id="PS50132"/>
    </source>
</evidence>
<dbReference type="InterPro" id="IPR044926">
    <property type="entry name" value="RGS_subdomain_2"/>
</dbReference>
<dbReference type="PANTHER" id="PTHR22775">
    <property type="entry name" value="SORTING NEXIN"/>
    <property type="match status" value="1"/>
</dbReference>
<evidence type="ECO:0008006" key="10">
    <source>
        <dbReference type="Google" id="ProtNLM"/>
    </source>
</evidence>
<feature type="compositionally biased region" description="Low complexity" evidence="3">
    <location>
        <begin position="646"/>
        <end position="670"/>
    </location>
</feature>
<keyword evidence="4" id="KW-1133">Transmembrane helix</keyword>
<dbReference type="Pfam" id="PF08628">
    <property type="entry name" value="Nexin_C"/>
    <property type="match status" value="1"/>
</dbReference>
<dbReference type="PROSITE" id="PS50195">
    <property type="entry name" value="PX"/>
    <property type="match status" value="1"/>
</dbReference>
<dbReference type="InterPro" id="IPR001683">
    <property type="entry name" value="PX_dom"/>
</dbReference>
<dbReference type="Pfam" id="PF00787">
    <property type="entry name" value="PX"/>
    <property type="match status" value="1"/>
</dbReference>
<dbReference type="SMART" id="SM00315">
    <property type="entry name" value="RGS"/>
    <property type="match status" value="1"/>
</dbReference>
<dbReference type="SMART" id="SM00312">
    <property type="entry name" value="PX"/>
    <property type="match status" value="1"/>
</dbReference>
<feature type="compositionally biased region" description="Low complexity" evidence="3">
    <location>
        <begin position="1115"/>
        <end position="1125"/>
    </location>
</feature>
<dbReference type="Proteomes" id="UP000094385">
    <property type="component" value="Unassembled WGS sequence"/>
</dbReference>
<keyword evidence="9" id="KW-1185">Reference proteome</keyword>
<dbReference type="InterPro" id="IPR036871">
    <property type="entry name" value="PX_dom_sf"/>
</dbReference>
<evidence type="ECO:0000259" key="7">
    <source>
        <dbReference type="PROSITE" id="PS51207"/>
    </source>
</evidence>
<feature type="compositionally biased region" description="Polar residues" evidence="3">
    <location>
        <begin position="1062"/>
        <end position="1071"/>
    </location>
</feature>
<keyword evidence="2" id="KW-0175">Coiled coil</keyword>
<evidence type="ECO:0000313" key="8">
    <source>
        <dbReference type="EMBL" id="ODQ71985.1"/>
    </source>
</evidence>
<feature type="compositionally biased region" description="Polar residues" evidence="3">
    <location>
        <begin position="1081"/>
        <end position="1107"/>
    </location>
</feature>
<dbReference type="InterPro" id="IPR036305">
    <property type="entry name" value="RGS_sf"/>
</dbReference>
<evidence type="ECO:0000256" key="2">
    <source>
        <dbReference type="SAM" id="Coils"/>
    </source>
</evidence>
<evidence type="ECO:0000256" key="3">
    <source>
        <dbReference type="SAM" id="MobiDB-lite"/>
    </source>
</evidence>
<dbReference type="CDD" id="cd06876">
    <property type="entry name" value="PX_MDM1p"/>
    <property type="match status" value="1"/>
</dbReference>
<dbReference type="InterPro" id="IPR016137">
    <property type="entry name" value="RGS"/>
</dbReference>
<organism evidence="8 9">
    <name type="scientific">Lipomyces starkeyi NRRL Y-11557</name>
    <dbReference type="NCBI Taxonomy" id="675824"/>
    <lineage>
        <taxon>Eukaryota</taxon>
        <taxon>Fungi</taxon>
        <taxon>Dikarya</taxon>
        <taxon>Ascomycota</taxon>
        <taxon>Saccharomycotina</taxon>
        <taxon>Lipomycetes</taxon>
        <taxon>Lipomycetales</taxon>
        <taxon>Lipomycetaceae</taxon>
        <taxon>Lipomyces</taxon>
    </lineage>
</organism>
<keyword evidence="4" id="KW-0812">Transmembrane</keyword>
<proteinExistence type="inferred from homology"/>